<evidence type="ECO:0000259" key="4">
    <source>
        <dbReference type="Pfam" id="PF15070"/>
    </source>
</evidence>
<feature type="coiled-coil region" evidence="2">
    <location>
        <begin position="207"/>
        <end position="241"/>
    </location>
</feature>
<accession>A0AAD9VQR2</accession>
<dbReference type="AlphaFoldDB" id="A0AAD9VQR2"/>
<gene>
    <name evidence="5" type="ORF">KPH14_004878</name>
</gene>
<dbReference type="InterPro" id="IPR043976">
    <property type="entry name" value="GOLGA_cons_dom"/>
</dbReference>
<dbReference type="GO" id="GO:0000137">
    <property type="term" value="C:Golgi cis cisterna"/>
    <property type="evidence" value="ECO:0007669"/>
    <property type="project" value="TreeGrafter"/>
</dbReference>
<feature type="domain" description="Golgin subfamily A conserved" evidence="4">
    <location>
        <begin position="748"/>
        <end position="839"/>
    </location>
</feature>
<evidence type="ECO:0000313" key="5">
    <source>
        <dbReference type="EMBL" id="KAK2582590.1"/>
    </source>
</evidence>
<feature type="compositionally biased region" description="Polar residues" evidence="3">
    <location>
        <begin position="64"/>
        <end position="73"/>
    </location>
</feature>
<dbReference type="Pfam" id="PF15070">
    <property type="entry name" value="GOLGA2L5"/>
    <property type="match status" value="2"/>
</dbReference>
<dbReference type="EMBL" id="JAIFRP010000031">
    <property type="protein sequence ID" value="KAK2582590.1"/>
    <property type="molecule type" value="Genomic_DNA"/>
</dbReference>
<evidence type="ECO:0000256" key="1">
    <source>
        <dbReference type="ARBA" id="ARBA00023054"/>
    </source>
</evidence>
<keyword evidence="1 2" id="KW-0175">Coiled coil</keyword>
<feature type="region of interest" description="Disordered" evidence="3">
    <location>
        <begin position="47"/>
        <end position="78"/>
    </location>
</feature>
<evidence type="ECO:0000256" key="3">
    <source>
        <dbReference type="SAM" id="MobiDB-lite"/>
    </source>
</evidence>
<name>A0AAD9VQR2_9HYME</name>
<dbReference type="InterPro" id="IPR024858">
    <property type="entry name" value="GOLGA"/>
</dbReference>
<evidence type="ECO:0000313" key="6">
    <source>
        <dbReference type="Proteomes" id="UP001258017"/>
    </source>
</evidence>
<keyword evidence="6" id="KW-1185">Reference proteome</keyword>
<evidence type="ECO:0000256" key="2">
    <source>
        <dbReference type="SAM" id="Coils"/>
    </source>
</evidence>
<dbReference type="Proteomes" id="UP001258017">
    <property type="component" value="Unassembled WGS sequence"/>
</dbReference>
<dbReference type="PANTHER" id="PTHR10881:SF46">
    <property type="entry name" value="GOLGIN SUBFAMILY A MEMBER 2"/>
    <property type="match status" value="1"/>
</dbReference>
<feature type="coiled-coil region" evidence="2">
    <location>
        <begin position="748"/>
        <end position="782"/>
    </location>
</feature>
<feature type="coiled-coil region" evidence="2">
    <location>
        <begin position="278"/>
        <end position="586"/>
    </location>
</feature>
<reference evidence="5" key="2">
    <citation type="journal article" date="2023" name="Commun. Biol.">
        <title>Intrasexual cuticular hydrocarbon dimorphism in a wasp sheds light on hydrocarbon biosynthesis genes in Hymenoptera.</title>
        <authorList>
            <person name="Moris V.C."/>
            <person name="Podsiadlowski L."/>
            <person name="Martin S."/>
            <person name="Oeyen J.P."/>
            <person name="Donath A."/>
            <person name="Petersen M."/>
            <person name="Wilbrandt J."/>
            <person name="Misof B."/>
            <person name="Liedtke D."/>
            <person name="Thamm M."/>
            <person name="Scheiner R."/>
            <person name="Schmitt T."/>
            <person name="Niehuis O."/>
        </authorList>
    </citation>
    <scope>NUCLEOTIDE SEQUENCE</scope>
    <source>
        <strain evidence="5">GBR_01_08_01A</strain>
    </source>
</reference>
<organism evidence="5 6">
    <name type="scientific">Odynerus spinipes</name>
    <dbReference type="NCBI Taxonomy" id="1348599"/>
    <lineage>
        <taxon>Eukaryota</taxon>
        <taxon>Metazoa</taxon>
        <taxon>Ecdysozoa</taxon>
        <taxon>Arthropoda</taxon>
        <taxon>Hexapoda</taxon>
        <taxon>Insecta</taxon>
        <taxon>Pterygota</taxon>
        <taxon>Neoptera</taxon>
        <taxon>Endopterygota</taxon>
        <taxon>Hymenoptera</taxon>
        <taxon>Apocrita</taxon>
        <taxon>Aculeata</taxon>
        <taxon>Vespoidea</taxon>
        <taxon>Vespidae</taxon>
        <taxon>Eumeninae</taxon>
        <taxon>Odynerus</taxon>
    </lineage>
</organism>
<feature type="domain" description="Golgin subfamily A conserved" evidence="4">
    <location>
        <begin position="504"/>
        <end position="695"/>
    </location>
</feature>
<dbReference type="GO" id="GO:0032580">
    <property type="term" value="C:Golgi cisterna membrane"/>
    <property type="evidence" value="ECO:0007669"/>
    <property type="project" value="TreeGrafter"/>
</dbReference>
<proteinExistence type="predicted"/>
<dbReference type="PANTHER" id="PTHR10881">
    <property type="entry name" value="GOLGIN SUBFAMILY A MEMBER-RELATED"/>
    <property type="match status" value="1"/>
</dbReference>
<dbReference type="GO" id="GO:0007030">
    <property type="term" value="P:Golgi organization"/>
    <property type="evidence" value="ECO:0007669"/>
    <property type="project" value="TreeGrafter"/>
</dbReference>
<feature type="coiled-coil region" evidence="2">
    <location>
        <begin position="2"/>
        <end position="29"/>
    </location>
</feature>
<dbReference type="GO" id="GO:0005801">
    <property type="term" value="C:cis-Golgi network"/>
    <property type="evidence" value="ECO:0007669"/>
    <property type="project" value="TreeGrafter"/>
</dbReference>
<sequence>MNLSKTEKLIAARKKLKEYQQKKKIHIQDDPSKDGNGIAKLLQQNETLETSSHKHQSRDDYSVPENNASQNFTIPVDNNDRHVNTETINSTCTNDKINEKRIDQTDIPKQIVDSEMTSKMLSSEKSDSNHVHQVIVECNDNNIDSSPIAFYTEIDKGQNDQQLFVQTKQLLQTEDTIVNEFNENIDNNKQKIVDSELYCQNQGLTYAQDQNRVVNQLEVQIRQYSNQISELQAALAAKDAEMDFKLMQETKQLKEQLQIHMQTTSILISEKAELTTALNQNEATIKHNKEEIEELSGKLKNAQVRSSELEKELNTATNDAEEARKTIQLMKQDHETLYEKYSELKKEKEDLALQVSELKQKLSVKNTELSNLQQNLQEKSALLSLSELKIQQLTSTSQELEKLEDQHHNVTMLEQQLAQIKEALKTVSEENDEASKQYQNYVRQLETQQETLLHELEHQKELNSELEIREKSYIERLSDFEQQLQSEKIKVQGLLPLQDQKHHTDSLMKEIDELTLEQERLHIIISEKDTNIEMLSTALQELQDKESQSTDASKLAQALESEQLGASRAVSQNQQLKQQLNEMHDAFISLSNAKLDLTEQLQSERTIGRKLNAELNKVEAEMEYLKKCLKEKEESLAELEKENLQNAQIADQIHHYQVQSNYTQTLQQELQKALITIDNLKIENEKLLEELHFSKTKEEKNEADKFNSVSNEILQNNKNVDDNIVDTTEIKTVSRSTITDTSDSLEPIKKLEERFKETMEKLAELTDEKQRLEHLVLQLQSETETIGEYIALYQRQRAILQEKAKQKDEIFRQLVEEKTEQQEQLHKLKVLVTDLIKRKSVTDSMEPKIPLCEEEKQDLIKSENDKQNNDIVTEMSNDETTSQILDLLTEIKDCKDSCIFTSNYHACPWCSGKLITV</sequence>
<comment type="caution">
    <text evidence="5">The sequence shown here is derived from an EMBL/GenBank/DDBJ whole genome shotgun (WGS) entry which is preliminary data.</text>
</comment>
<protein>
    <recommendedName>
        <fullName evidence="4">Golgin subfamily A conserved domain-containing protein</fullName>
    </recommendedName>
</protein>
<feature type="coiled-coil region" evidence="2">
    <location>
        <begin position="615"/>
        <end position="697"/>
    </location>
</feature>
<reference evidence="5" key="1">
    <citation type="submission" date="2021-08" db="EMBL/GenBank/DDBJ databases">
        <authorList>
            <person name="Misof B."/>
            <person name="Oliver O."/>
            <person name="Podsiadlowski L."/>
            <person name="Donath A."/>
            <person name="Peters R."/>
            <person name="Mayer C."/>
            <person name="Rust J."/>
            <person name="Gunkel S."/>
            <person name="Lesny P."/>
            <person name="Martin S."/>
            <person name="Oeyen J.P."/>
            <person name="Petersen M."/>
            <person name="Panagiotis P."/>
            <person name="Wilbrandt J."/>
            <person name="Tanja T."/>
        </authorList>
    </citation>
    <scope>NUCLEOTIDE SEQUENCE</scope>
    <source>
        <strain evidence="5">GBR_01_08_01A</strain>
        <tissue evidence="5">Thorax + abdomen</tissue>
    </source>
</reference>